<feature type="signal peptide" evidence="2">
    <location>
        <begin position="1"/>
        <end position="22"/>
    </location>
</feature>
<evidence type="ECO:0000313" key="4">
    <source>
        <dbReference type="EMBL" id="PWZ76951.1"/>
    </source>
</evidence>
<proteinExistence type="predicted"/>
<reference evidence="4 5" key="1">
    <citation type="journal article" date="2018" name="Vet. Microbiol.">
        <title>Clonal diversity and geographic distribution of methicillin-resistant Staphylococcus pseudintermedius from Australian animals: Discovery of novel sequence types.</title>
        <authorList>
            <person name="Worthing K.A."/>
            <person name="Abraham S."/>
            <person name="Coombs G.W."/>
            <person name="Pang S."/>
            <person name="Saputra S."/>
            <person name="Jordan D."/>
            <person name="Trott D.J."/>
            <person name="Norris J.M."/>
        </authorList>
    </citation>
    <scope>NUCLEOTIDE SEQUENCE [LARGE SCALE GENOMIC DNA]</scope>
    <source>
        <strain evidence="4 5">ST525 1</strain>
    </source>
</reference>
<evidence type="ECO:0000256" key="1">
    <source>
        <dbReference type="ARBA" id="ARBA00022825"/>
    </source>
</evidence>
<evidence type="ECO:0000256" key="2">
    <source>
        <dbReference type="SAM" id="SignalP"/>
    </source>
</evidence>
<dbReference type="InterPro" id="IPR043504">
    <property type="entry name" value="Peptidase_S1_PA_chymotrypsin"/>
</dbReference>
<dbReference type="SUPFAM" id="SSF50494">
    <property type="entry name" value="Trypsin-like serine proteases"/>
    <property type="match status" value="1"/>
</dbReference>
<feature type="domain" description="Peptidase S1" evidence="3">
    <location>
        <begin position="38"/>
        <end position="220"/>
    </location>
</feature>
<keyword evidence="2" id="KW-0732">Signal</keyword>
<dbReference type="Gene3D" id="2.40.10.10">
    <property type="entry name" value="Trypsin-like serine proteases"/>
    <property type="match status" value="2"/>
</dbReference>
<dbReference type="InterPro" id="IPR001254">
    <property type="entry name" value="Trypsin_dom"/>
</dbReference>
<dbReference type="Proteomes" id="UP000246800">
    <property type="component" value="Unassembled WGS sequence"/>
</dbReference>
<gene>
    <name evidence="4" type="ORF">DD902_01345</name>
</gene>
<accession>A0A317YTJ3</accession>
<dbReference type="InterPro" id="IPR009003">
    <property type="entry name" value="Peptidase_S1_PA"/>
</dbReference>
<evidence type="ECO:0000313" key="5">
    <source>
        <dbReference type="Proteomes" id="UP000246800"/>
    </source>
</evidence>
<dbReference type="AlphaFoldDB" id="A0A317YTJ3"/>
<keyword evidence="1" id="KW-0378">Hydrolase</keyword>
<name>A0A317YTJ3_STAPS</name>
<sequence>MKKLQLLLLLSLACFILSPVDAAFAKKGTQVIVPDTVADPHSKYTAKYESADHSHCTAILISSTVALTAKHCGGNHPTTYNGTIYPGESGLKTPFGYMNISTYIPNSKYDIAILKGTEKDQSKDYHYYIKPFKTAVTGFTDDTLDSFVGLETYSYGYPYKFSGYKQYRSDGEISFYQKNEPILRTTLPTHEGQSGSGAFLKDGRFVGIIITRTQDYEGNVLPFNQEIADWVNKNAN</sequence>
<protein>
    <submittedName>
        <fullName evidence="4">Serine protease</fullName>
    </submittedName>
</protein>
<dbReference type="EMBL" id="QEIT01000008">
    <property type="protein sequence ID" value="PWZ76951.1"/>
    <property type="molecule type" value="Genomic_DNA"/>
</dbReference>
<dbReference type="Pfam" id="PF00089">
    <property type="entry name" value="Trypsin"/>
    <property type="match status" value="1"/>
</dbReference>
<organism evidence="4 5">
    <name type="scientific">Staphylococcus pseudintermedius</name>
    <dbReference type="NCBI Taxonomy" id="283734"/>
    <lineage>
        <taxon>Bacteria</taxon>
        <taxon>Bacillati</taxon>
        <taxon>Bacillota</taxon>
        <taxon>Bacilli</taxon>
        <taxon>Bacillales</taxon>
        <taxon>Staphylococcaceae</taxon>
        <taxon>Staphylococcus</taxon>
        <taxon>Staphylococcus intermedius group</taxon>
    </lineage>
</organism>
<dbReference type="RefSeq" id="WP_063278857.1">
    <property type="nucleotide sequence ID" value="NZ_BAAFHP010000001.1"/>
</dbReference>
<evidence type="ECO:0000259" key="3">
    <source>
        <dbReference type="Pfam" id="PF00089"/>
    </source>
</evidence>
<comment type="caution">
    <text evidence="4">The sequence shown here is derived from an EMBL/GenBank/DDBJ whole genome shotgun (WGS) entry which is preliminary data.</text>
</comment>
<dbReference type="GO" id="GO:0006508">
    <property type="term" value="P:proteolysis"/>
    <property type="evidence" value="ECO:0007669"/>
    <property type="project" value="UniProtKB-KW"/>
</dbReference>
<dbReference type="GO" id="GO:0004252">
    <property type="term" value="F:serine-type endopeptidase activity"/>
    <property type="evidence" value="ECO:0007669"/>
    <property type="project" value="InterPro"/>
</dbReference>
<keyword evidence="4" id="KW-0645">Protease</keyword>
<feature type="chain" id="PRO_5039234645" evidence="2">
    <location>
        <begin position="23"/>
        <end position="236"/>
    </location>
</feature>
<keyword evidence="1" id="KW-0720">Serine protease</keyword>